<evidence type="ECO:0000256" key="1">
    <source>
        <dbReference type="SAM" id="MobiDB-lite"/>
    </source>
</evidence>
<feature type="region of interest" description="Disordered" evidence="1">
    <location>
        <begin position="1"/>
        <end position="34"/>
    </location>
</feature>
<dbReference type="AlphaFoldDB" id="A0AAD5XDX9"/>
<sequence>MKYESDRFLSFPNGDKLSSNSLDDDEDETSIDTTCEEPELCHRQESGSLITEHDEFASSVEQKVDIIEQEFSSIFKNILVL</sequence>
<evidence type="ECO:0000313" key="3">
    <source>
        <dbReference type="Proteomes" id="UP001211907"/>
    </source>
</evidence>
<proteinExistence type="predicted"/>
<dbReference type="EMBL" id="JADGJH010000544">
    <property type="protein sequence ID" value="KAJ3126711.1"/>
    <property type="molecule type" value="Genomic_DNA"/>
</dbReference>
<accession>A0AAD5XDX9</accession>
<dbReference type="Proteomes" id="UP001211907">
    <property type="component" value="Unassembled WGS sequence"/>
</dbReference>
<keyword evidence="3" id="KW-1185">Reference proteome</keyword>
<gene>
    <name evidence="2" type="ORF">HK100_010111</name>
</gene>
<organism evidence="2 3">
    <name type="scientific">Physocladia obscura</name>
    <dbReference type="NCBI Taxonomy" id="109957"/>
    <lineage>
        <taxon>Eukaryota</taxon>
        <taxon>Fungi</taxon>
        <taxon>Fungi incertae sedis</taxon>
        <taxon>Chytridiomycota</taxon>
        <taxon>Chytridiomycota incertae sedis</taxon>
        <taxon>Chytridiomycetes</taxon>
        <taxon>Chytridiales</taxon>
        <taxon>Chytriomycetaceae</taxon>
        <taxon>Physocladia</taxon>
    </lineage>
</organism>
<name>A0AAD5XDX9_9FUNG</name>
<protein>
    <submittedName>
        <fullName evidence="2">Uncharacterized protein</fullName>
    </submittedName>
</protein>
<evidence type="ECO:0000313" key="2">
    <source>
        <dbReference type="EMBL" id="KAJ3126711.1"/>
    </source>
</evidence>
<feature type="compositionally biased region" description="Acidic residues" evidence="1">
    <location>
        <begin position="22"/>
        <end position="34"/>
    </location>
</feature>
<comment type="caution">
    <text evidence="2">The sequence shown here is derived from an EMBL/GenBank/DDBJ whole genome shotgun (WGS) entry which is preliminary data.</text>
</comment>
<reference evidence="2" key="1">
    <citation type="submission" date="2020-05" db="EMBL/GenBank/DDBJ databases">
        <title>Phylogenomic resolution of chytrid fungi.</title>
        <authorList>
            <person name="Stajich J.E."/>
            <person name="Amses K."/>
            <person name="Simmons R."/>
            <person name="Seto K."/>
            <person name="Myers J."/>
            <person name="Bonds A."/>
            <person name="Quandt C.A."/>
            <person name="Barry K."/>
            <person name="Liu P."/>
            <person name="Grigoriev I."/>
            <person name="Longcore J.E."/>
            <person name="James T.Y."/>
        </authorList>
    </citation>
    <scope>NUCLEOTIDE SEQUENCE</scope>
    <source>
        <strain evidence="2">JEL0513</strain>
    </source>
</reference>